<proteinExistence type="predicted"/>
<sequence>VESGQSALPILVGTDSATSRVSADAPPSKGIQHECNVVRAFSQVEATGHEEIIYKSDGEGALAALKREEAPAYVGASDGLAEVAVRGVKGVARSLRVALSLLHGTDIPNDHPVLTWLVAHAAGCINRGKIGADGRTPRERHAGKASRKVLPPVCEIIVFLQSARRDTEFEGRWKIGVFLGVIKKSSEMFVGHDRRVVRARSIRRRPPSQWADAALLLSIRGAPWTPTPDKPENARTPTVIDEVPVDPAVQQPRVVPEQVLAEPRNVYIRRSAELAERGFTDGRQGCHAARASAAAKAHSPECRERIQQAMANDRELAPCVFGAAARQLEAADRAPVRWEGEGAVAPPQAASPVEAPMESSDLADEPFRAEVPGTPRAQAAGPSGPLQVSPGAGDAMGADSLQLCALLAAFGDWRVAVSELHGPGRVTSRSSAFDFEPSTAYDIRTGYDFSQEGDRQRAKATIELEQPLLTTGSPTRAPWSNLQALNAVQGVD</sequence>
<feature type="non-terminal residue" evidence="2">
    <location>
        <position position="492"/>
    </location>
</feature>
<gene>
    <name evidence="2" type="ORF">PCOR1329_LOCUS33787</name>
</gene>
<dbReference type="EMBL" id="CAUYUJ010014169">
    <property type="protein sequence ID" value="CAK0837665.1"/>
    <property type="molecule type" value="Genomic_DNA"/>
</dbReference>
<dbReference type="Proteomes" id="UP001189429">
    <property type="component" value="Unassembled WGS sequence"/>
</dbReference>
<name>A0ABN9SYW5_9DINO</name>
<evidence type="ECO:0000256" key="1">
    <source>
        <dbReference type="SAM" id="MobiDB-lite"/>
    </source>
</evidence>
<reference evidence="2" key="1">
    <citation type="submission" date="2023-10" db="EMBL/GenBank/DDBJ databases">
        <authorList>
            <person name="Chen Y."/>
            <person name="Shah S."/>
            <person name="Dougan E. K."/>
            <person name="Thang M."/>
            <person name="Chan C."/>
        </authorList>
    </citation>
    <scope>NUCLEOTIDE SEQUENCE [LARGE SCALE GENOMIC DNA]</scope>
</reference>
<evidence type="ECO:0000313" key="2">
    <source>
        <dbReference type="EMBL" id="CAK0837665.1"/>
    </source>
</evidence>
<protein>
    <submittedName>
        <fullName evidence="2">Uncharacterized protein</fullName>
    </submittedName>
</protein>
<feature type="non-terminal residue" evidence="2">
    <location>
        <position position="1"/>
    </location>
</feature>
<feature type="region of interest" description="Disordered" evidence="1">
    <location>
        <begin position="341"/>
        <end position="387"/>
    </location>
</feature>
<organism evidence="2 3">
    <name type="scientific">Prorocentrum cordatum</name>
    <dbReference type="NCBI Taxonomy" id="2364126"/>
    <lineage>
        <taxon>Eukaryota</taxon>
        <taxon>Sar</taxon>
        <taxon>Alveolata</taxon>
        <taxon>Dinophyceae</taxon>
        <taxon>Prorocentrales</taxon>
        <taxon>Prorocentraceae</taxon>
        <taxon>Prorocentrum</taxon>
    </lineage>
</organism>
<evidence type="ECO:0000313" key="3">
    <source>
        <dbReference type="Proteomes" id="UP001189429"/>
    </source>
</evidence>
<keyword evidence="3" id="KW-1185">Reference proteome</keyword>
<comment type="caution">
    <text evidence="2">The sequence shown here is derived from an EMBL/GenBank/DDBJ whole genome shotgun (WGS) entry which is preliminary data.</text>
</comment>
<accession>A0ABN9SYW5</accession>